<dbReference type="EMBL" id="AHMU02000072">
    <property type="protein sequence ID" value="EMN20095.1"/>
    <property type="molecule type" value="Genomic_DNA"/>
</dbReference>
<comment type="caution">
    <text evidence="1">The sequence shown here is derived from an EMBL/GenBank/DDBJ whole genome shotgun (WGS) entry which is preliminary data.</text>
</comment>
<evidence type="ECO:0000313" key="1">
    <source>
        <dbReference type="EMBL" id="EMN20095.1"/>
    </source>
</evidence>
<sequence length="51" mass="6170">MEGESKNSSSRFLYYLILKECRIEFGESSYSRYYHLFLKRIEMGVRVLVQL</sequence>
<proteinExistence type="predicted"/>
<gene>
    <name evidence="1" type="ORF">LEP1GSC063_0717</name>
</gene>
<protein>
    <submittedName>
        <fullName evidence="1">Uncharacterized protein</fullName>
    </submittedName>
</protein>
<dbReference type="Proteomes" id="UP000012106">
    <property type="component" value="Unassembled WGS sequence"/>
</dbReference>
<organism evidence="1 2">
    <name type="scientific">Leptospira santarosai serovar Arenal str. MAVJ 401</name>
    <dbReference type="NCBI Taxonomy" id="1049976"/>
    <lineage>
        <taxon>Bacteria</taxon>
        <taxon>Pseudomonadati</taxon>
        <taxon>Spirochaetota</taxon>
        <taxon>Spirochaetia</taxon>
        <taxon>Leptospirales</taxon>
        <taxon>Leptospiraceae</taxon>
        <taxon>Leptospira</taxon>
    </lineage>
</organism>
<dbReference type="AlphaFoldDB" id="M6JKL3"/>
<reference evidence="1 2" key="1">
    <citation type="submission" date="2013-01" db="EMBL/GenBank/DDBJ databases">
        <authorList>
            <person name="Harkins D.M."/>
            <person name="Durkin A.S."/>
            <person name="Brinkac L.M."/>
            <person name="Haft D.H."/>
            <person name="Selengut J.D."/>
            <person name="Sanka R."/>
            <person name="DePew J."/>
            <person name="Purushe J."/>
            <person name="Hartskeerl R.A."/>
            <person name="Ahmed A."/>
            <person name="van der Linden H."/>
            <person name="Goris M.G.A."/>
            <person name="Vinetz J.M."/>
            <person name="Sutton G.G."/>
            <person name="Nierman W.C."/>
            <person name="Fouts D.E."/>
        </authorList>
    </citation>
    <scope>NUCLEOTIDE SEQUENCE [LARGE SCALE GENOMIC DNA]</scope>
    <source>
        <strain evidence="1 2">MAVJ 401</strain>
    </source>
</reference>
<accession>M6JKL3</accession>
<evidence type="ECO:0000313" key="2">
    <source>
        <dbReference type="Proteomes" id="UP000012106"/>
    </source>
</evidence>
<name>M6JKL3_9LEPT</name>